<dbReference type="EMBL" id="JALEMU010000137">
    <property type="protein sequence ID" value="MCI5756344.1"/>
    <property type="molecule type" value="Genomic_DNA"/>
</dbReference>
<gene>
    <name evidence="2" type="ORF">MR241_08655</name>
</gene>
<reference evidence="2 3" key="1">
    <citation type="submission" date="2022-03" db="EMBL/GenBank/DDBJ databases">
        <title>Metagenome-assembled genomes from swine fecal metagenomes.</title>
        <authorList>
            <person name="Holman D.B."/>
            <person name="Kommadath A."/>
        </authorList>
    </citation>
    <scope>NUCLEOTIDE SEQUENCE [LARGE SCALE GENOMIC DNA]</scope>
    <source>
        <strain evidence="2">SUG147</strain>
    </source>
</reference>
<evidence type="ECO:0000259" key="1">
    <source>
        <dbReference type="SMART" id="SM00849"/>
    </source>
</evidence>
<dbReference type="SMART" id="SM00849">
    <property type="entry name" value="Lactamase_B"/>
    <property type="match status" value="1"/>
</dbReference>
<dbReference type="Gene3D" id="3.60.15.10">
    <property type="entry name" value="Ribonuclease Z/Hydroxyacylglutathione hydrolase-like"/>
    <property type="match status" value="1"/>
</dbReference>
<comment type="caution">
    <text evidence="2">The sequence shown here is derived from an EMBL/GenBank/DDBJ whole genome shotgun (WGS) entry which is preliminary data.</text>
</comment>
<proteinExistence type="predicted"/>
<dbReference type="PANTHER" id="PTHR43546:SF3">
    <property type="entry name" value="UPF0173 METAL-DEPENDENT HYDROLASE MJ1163"/>
    <property type="match status" value="1"/>
</dbReference>
<dbReference type="AlphaFoldDB" id="A0AAE3K260"/>
<dbReference type="InterPro" id="IPR001279">
    <property type="entry name" value="Metallo-B-lactamas"/>
</dbReference>
<dbReference type="InterPro" id="IPR050114">
    <property type="entry name" value="UPF0173_UPF0282_UlaG_hydrolase"/>
</dbReference>
<accession>A0AAE3K260</accession>
<evidence type="ECO:0000313" key="2">
    <source>
        <dbReference type="EMBL" id="MCI5756344.1"/>
    </source>
</evidence>
<dbReference type="Pfam" id="PF12706">
    <property type="entry name" value="Lactamase_B_2"/>
    <property type="match status" value="1"/>
</dbReference>
<evidence type="ECO:0000313" key="3">
    <source>
        <dbReference type="Proteomes" id="UP001139365"/>
    </source>
</evidence>
<dbReference type="InterPro" id="IPR036866">
    <property type="entry name" value="RibonucZ/Hydroxyglut_hydro"/>
</dbReference>
<organism evidence="2 3">
    <name type="scientific">Candidatus Colimorpha enterica</name>
    <dbReference type="NCBI Taxonomy" id="3083063"/>
    <lineage>
        <taxon>Bacteria</taxon>
        <taxon>Pseudomonadati</taxon>
        <taxon>Bacteroidota</taxon>
        <taxon>Bacteroidia</taxon>
        <taxon>Bacteroidales</taxon>
        <taxon>Candidatus Colimorpha</taxon>
    </lineage>
</organism>
<feature type="domain" description="Metallo-beta-lactamase" evidence="1">
    <location>
        <begin position="24"/>
        <end position="213"/>
    </location>
</feature>
<name>A0AAE3K260_9BACT</name>
<sequence>MTDTAVKINSVRVPEGKLGVFFMGQAGAVLKAPDDELLAVDLYLSDCCERYFGFKRLMPKLIGTADVKFDYICATHAHYDHFDPDSVPALLAHGGKLYAASDCREECDRLGIKEMEELKVGTKHTAGAFTIEAVECDHGEGTPHAVGLYITCGEKSVYIAGDTCFRPDIAEKMSGYKIDLMFAPINGAYGNLDWKQGADFFAIVRPKLCVPCHYWNFAEHGGDPGKFADEMKSAHPDLPYRLMTPGEYTEI</sequence>
<protein>
    <submittedName>
        <fullName evidence="2">MBL fold metallo-hydrolase</fullName>
    </submittedName>
</protein>
<dbReference type="Proteomes" id="UP001139365">
    <property type="component" value="Unassembled WGS sequence"/>
</dbReference>
<dbReference type="PANTHER" id="PTHR43546">
    <property type="entry name" value="UPF0173 METAL-DEPENDENT HYDROLASE MJ1163-RELATED"/>
    <property type="match status" value="1"/>
</dbReference>
<dbReference type="SUPFAM" id="SSF56281">
    <property type="entry name" value="Metallo-hydrolase/oxidoreductase"/>
    <property type="match status" value="1"/>
</dbReference>